<reference evidence="1 2" key="2">
    <citation type="journal article" date="2013" name="PLoS ONE">
        <title>Whole genome mapping and re-organization of the nuclear and mitochondrial genomes of Babesia microti isolates.</title>
        <authorList>
            <person name="Cornillot E."/>
            <person name="Dassouli A."/>
            <person name="Garg A."/>
            <person name="Pachikara N."/>
            <person name="Randazzo S."/>
            <person name="Depoix D."/>
            <person name="Carcy B."/>
            <person name="Delbecq S."/>
            <person name="Frutos R."/>
            <person name="Silva J.C."/>
            <person name="Sutton R."/>
            <person name="Krause P.J."/>
            <person name="Mamoun C.B."/>
        </authorList>
    </citation>
    <scope>NUCLEOTIDE SEQUENCE [LARGE SCALE GENOMIC DNA]</scope>
    <source>
        <strain evidence="1 2">RI</strain>
    </source>
</reference>
<dbReference type="OrthoDB" id="361486at2759"/>
<dbReference type="InterPro" id="IPR056356">
    <property type="entry name" value="Microp_apicomplexa_17"/>
</dbReference>
<dbReference type="KEGG" id="bmic:BMR1_02g03555"/>
<sequence>MSICVGNVRLALARSIQGWCGPTGASRGSHSAKVPYGVKQSAGYKESRLQRRLALEAARKQREARGLILDTRSSLFMCLRHNTGINWFRAQEILKHLEMHVRHPSDGIDASLRDKITAAANLVKAKSRQ</sequence>
<dbReference type="AlphaFoldDB" id="I7I8X8"/>
<organism evidence="1 2">
    <name type="scientific">Babesia microti (strain RI)</name>
    <dbReference type="NCBI Taxonomy" id="1133968"/>
    <lineage>
        <taxon>Eukaryota</taxon>
        <taxon>Sar</taxon>
        <taxon>Alveolata</taxon>
        <taxon>Apicomplexa</taxon>
        <taxon>Aconoidasida</taxon>
        <taxon>Piroplasmida</taxon>
        <taxon>Babesiidae</taxon>
        <taxon>Babesia</taxon>
    </lineage>
</organism>
<dbReference type="OMA" id="ITDIANF"/>
<dbReference type="GeneID" id="24424493"/>
<keyword evidence="2" id="KW-1185">Reference proteome</keyword>
<dbReference type="RefSeq" id="XP_012648472.1">
    <property type="nucleotide sequence ID" value="XM_012793018.1"/>
</dbReference>
<dbReference type="VEuPathDB" id="PiroplasmaDB:BMR1_02g03555"/>
<accession>I7I8X8</accession>
<name>I7I8X8_BABMR</name>
<reference evidence="1 2" key="1">
    <citation type="journal article" date="2012" name="Nucleic Acids Res.">
        <title>Sequencing of the smallest Apicomplexan genome from the human pathogen Babesia microti.</title>
        <authorList>
            <person name="Cornillot E."/>
            <person name="Hadj-Kaddour K."/>
            <person name="Dassouli A."/>
            <person name="Noel B."/>
            <person name="Ranwez V."/>
            <person name="Vacherie B."/>
            <person name="Augagneur Y."/>
            <person name="Bres V."/>
            <person name="Duclos A."/>
            <person name="Randazzo S."/>
            <person name="Carcy B."/>
            <person name="Debierre-Grockiego F."/>
            <person name="Delbecq S."/>
            <person name="Moubri-Menage K."/>
            <person name="Shams-Eldin H."/>
            <person name="Usmani-Brown S."/>
            <person name="Bringaud F."/>
            <person name="Wincker P."/>
            <person name="Vivares C.P."/>
            <person name="Schwarz R.T."/>
            <person name="Schetters T.P."/>
            <person name="Krause P.J."/>
            <person name="Gorenflot A."/>
            <person name="Berry V."/>
            <person name="Barbe V."/>
            <person name="Ben Mamoun C."/>
        </authorList>
    </citation>
    <scope>NUCLEOTIDE SEQUENCE [LARGE SCALE GENOMIC DNA]</scope>
    <source>
        <strain evidence="1 2">RI</strain>
    </source>
</reference>
<reference evidence="1 2" key="3">
    <citation type="journal article" date="2016" name="Sci. Rep.">
        <title>Genome-wide diversity and gene expression profiling of Babesia microti isolates identify polymorphic genes that mediate host-pathogen interactions.</title>
        <authorList>
            <person name="Silva J.C."/>
            <person name="Cornillot E."/>
            <person name="McCracken C."/>
            <person name="Usmani-Brown S."/>
            <person name="Dwivedi A."/>
            <person name="Ifeonu O.O."/>
            <person name="Crabtree J."/>
            <person name="Gotia H.T."/>
            <person name="Virji A.Z."/>
            <person name="Reynes C."/>
            <person name="Colinge J."/>
            <person name="Kumar V."/>
            <person name="Lawres L."/>
            <person name="Pazzi J.E."/>
            <person name="Pablo J.V."/>
            <person name="Hung C."/>
            <person name="Brancato J."/>
            <person name="Kumari P."/>
            <person name="Orvis J."/>
            <person name="Tretina K."/>
            <person name="Chibucos M."/>
            <person name="Ott S."/>
            <person name="Sadzewicz L."/>
            <person name="Sengamalay N."/>
            <person name="Shetty A.C."/>
            <person name="Su Q."/>
            <person name="Tallon L."/>
            <person name="Fraser C.M."/>
            <person name="Frutos R."/>
            <person name="Molina D.M."/>
            <person name="Krause P.J."/>
            <person name="Ben Mamoun C."/>
        </authorList>
    </citation>
    <scope>NUCLEOTIDE SEQUENCE [LARGE SCALE GENOMIC DNA]</scope>
    <source>
        <strain evidence="1 2">RI</strain>
    </source>
</reference>
<dbReference type="EMBL" id="FO082872">
    <property type="protein sequence ID" value="CCF73863.1"/>
    <property type="molecule type" value="Genomic_DNA"/>
</dbReference>
<gene>
    <name evidence="1" type="ORF">BMR1_02g03555</name>
</gene>
<protein>
    <submittedName>
        <fullName evidence="1">Uncharacterized protein</fullName>
    </submittedName>
</protein>
<dbReference type="Pfam" id="PF23531">
    <property type="entry name" value="Microp_apicomplexa_17"/>
    <property type="match status" value="1"/>
</dbReference>
<proteinExistence type="predicted"/>
<evidence type="ECO:0000313" key="2">
    <source>
        <dbReference type="Proteomes" id="UP000002899"/>
    </source>
</evidence>
<dbReference type="Proteomes" id="UP000002899">
    <property type="component" value="Chromosome II"/>
</dbReference>
<evidence type="ECO:0000313" key="1">
    <source>
        <dbReference type="EMBL" id="CCF73863.1"/>
    </source>
</evidence>